<organism evidence="2 3">
    <name type="scientific">candidate division WWE3 bacterium RBG_19FT_COMBO_34_6</name>
    <dbReference type="NCBI Taxonomy" id="1802612"/>
    <lineage>
        <taxon>Bacteria</taxon>
        <taxon>Katanobacteria</taxon>
    </lineage>
</organism>
<dbReference type="AlphaFoldDB" id="A0A1F4UL65"/>
<name>A0A1F4UL65_UNCKA</name>
<sequence length="375" mass="42613">MTLTETSKTVRRGIIGSIFIIILYYISIIIIIPLTKDFFAKMFPPKDPPTPIYGVLPALEFVKKEIKNDAPPTFKLDTKTGKLPDDNPKKMTVYKFQKPIPSFEKGESAVNTAKEFGFVDLDLITSLKESTYKWKNLLSGGTMEINTNTKEFIINVPIAGKGELFSRGMLSYAGVTKQATDLLKKIGRDQDPLYKEATNKISLGKIVNTRIQQIDNINDAQLARIDFFRKIDKYPILGPDPIKGLINFTVRKYNEKYPVYNYPFAEYHVWTIETQSNATYPIIPINDAWEILKNNKAVITNVTPKNEGNLNDYSPVRIESVFINNIYLAYYDSTSMQEYLQPIWVFDGTYTTSGTQGGTISFYYPAVSAEYIKLP</sequence>
<protein>
    <submittedName>
        <fullName evidence="2">Uncharacterized protein</fullName>
    </submittedName>
</protein>
<keyword evidence="1" id="KW-1133">Transmembrane helix</keyword>
<keyword evidence="1" id="KW-0812">Transmembrane</keyword>
<gene>
    <name evidence="2" type="ORF">A2V49_04510</name>
</gene>
<dbReference type="Proteomes" id="UP000178615">
    <property type="component" value="Unassembled WGS sequence"/>
</dbReference>
<evidence type="ECO:0000313" key="2">
    <source>
        <dbReference type="EMBL" id="OGC45697.1"/>
    </source>
</evidence>
<comment type="caution">
    <text evidence="2">The sequence shown here is derived from an EMBL/GenBank/DDBJ whole genome shotgun (WGS) entry which is preliminary data.</text>
</comment>
<keyword evidence="1" id="KW-0472">Membrane</keyword>
<reference evidence="2 3" key="1">
    <citation type="journal article" date="2016" name="Nat. Commun.">
        <title>Thousands of microbial genomes shed light on interconnected biogeochemical processes in an aquifer system.</title>
        <authorList>
            <person name="Anantharaman K."/>
            <person name="Brown C.T."/>
            <person name="Hug L.A."/>
            <person name="Sharon I."/>
            <person name="Castelle C.J."/>
            <person name="Probst A.J."/>
            <person name="Thomas B.C."/>
            <person name="Singh A."/>
            <person name="Wilkins M.J."/>
            <person name="Karaoz U."/>
            <person name="Brodie E.L."/>
            <person name="Williams K.H."/>
            <person name="Hubbard S.S."/>
            <person name="Banfield J.F."/>
        </authorList>
    </citation>
    <scope>NUCLEOTIDE SEQUENCE [LARGE SCALE GENOMIC DNA]</scope>
</reference>
<evidence type="ECO:0000256" key="1">
    <source>
        <dbReference type="SAM" id="Phobius"/>
    </source>
</evidence>
<evidence type="ECO:0000313" key="3">
    <source>
        <dbReference type="Proteomes" id="UP000178615"/>
    </source>
</evidence>
<accession>A0A1F4UL65</accession>
<dbReference type="EMBL" id="MEUV01000023">
    <property type="protein sequence ID" value="OGC45697.1"/>
    <property type="molecule type" value="Genomic_DNA"/>
</dbReference>
<proteinExistence type="predicted"/>
<feature type="transmembrane region" description="Helical" evidence="1">
    <location>
        <begin position="12"/>
        <end position="34"/>
    </location>
</feature>